<dbReference type="InterPro" id="IPR001680">
    <property type="entry name" value="WD40_rpt"/>
</dbReference>
<keyword evidence="3" id="KW-0677">Repeat</keyword>
<dbReference type="Pfam" id="PF25391">
    <property type="entry name" value="WD40_Gbeta"/>
    <property type="match status" value="1"/>
</dbReference>
<name>A0A1D1V7B7_RAMVA</name>
<evidence type="ECO:0000256" key="4">
    <source>
        <dbReference type="ARBA" id="ARBA00023224"/>
    </source>
</evidence>
<evidence type="ECO:0000313" key="7">
    <source>
        <dbReference type="EMBL" id="GAU97566.1"/>
    </source>
</evidence>
<dbReference type="PIRSF" id="PIRSF002394">
    <property type="entry name" value="GN-bd_beta"/>
    <property type="match status" value="1"/>
</dbReference>
<dbReference type="InterPro" id="IPR020472">
    <property type="entry name" value="WD40_PAC1"/>
</dbReference>
<feature type="region of interest" description="Disordered" evidence="6">
    <location>
        <begin position="1"/>
        <end position="25"/>
    </location>
</feature>
<dbReference type="InterPro" id="IPR001632">
    <property type="entry name" value="WD40_G-protein_beta-like"/>
</dbReference>
<dbReference type="EMBL" id="BDGG01000004">
    <property type="protein sequence ID" value="GAU97566.1"/>
    <property type="molecule type" value="Genomic_DNA"/>
</dbReference>
<dbReference type="STRING" id="947166.A0A1D1V7B7"/>
<dbReference type="InterPro" id="IPR016346">
    <property type="entry name" value="G-protein_beta_1-5"/>
</dbReference>
<dbReference type="AlphaFoldDB" id="A0A1D1V7B7"/>
<evidence type="ECO:0000256" key="5">
    <source>
        <dbReference type="PROSITE-ProRule" id="PRU00221"/>
    </source>
</evidence>
<feature type="repeat" description="WD" evidence="5">
    <location>
        <begin position="72"/>
        <end position="104"/>
    </location>
</feature>
<feature type="repeat" description="WD" evidence="5">
    <location>
        <begin position="202"/>
        <end position="244"/>
    </location>
</feature>
<dbReference type="Proteomes" id="UP000186922">
    <property type="component" value="Unassembled WGS sequence"/>
</dbReference>
<dbReference type="InterPro" id="IPR036322">
    <property type="entry name" value="WD40_repeat_dom_sf"/>
</dbReference>
<evidence type="ECO:0000256" key="1">
    <source>
        <dbReference type="ARBA" id="ARBA00009768"/>
    </source>
</evidence>
<reference evidence="7 8" key="1">
    <citation type="journal article" date="2016" name="Nat. Commun.">
        <title>Extremotolerant tardigrade genome and improved radiotolerance of human cultured cells by tardigrade-unique protein.</title>
        <authorList>
            <person name="Hashimoto T."/>
            <person name="Horikawa D.D."/>
            <person name="Saito Y."/>
            <person name="Kuwahara H."/>
            <person name="Kozuka-Hata H."/>
            <person name="Shin-I T."/>
            <person name="Minakuchi Y."/>
            <person name="Ohishi K."/>
            <person name="Motoyama A."/>
            <person name="Aizu T."/>
            <person name="Enomoto A."/>
            <person name="Kondo K."/>
            <person name="Tanaka S."/>
            <person name="Hara Y."/>
            <person name="Koshikawa S."/>
            <person name="Sagara H."/>
            <person name="Miura T."/>
            <person name="Yokobori S."/>
            <person name="Miyagawa K."/>
            <person name="Suzuki Y."/>
            <person name="Kubo T."/>
            <person name="Oyama M."/>
            <person name="Kohara Y."/>
            <person name="Fujiyama A."/>
            <person name="Arakawa K."/>
            <person name="Katayama T."/>
            <person name="Toyoda A."/>
            <person name="Kunieda T."/>
        </authorList>
    </citation>
    <scope>NUCLEOTIDE SEQUENCE [LARGE SCALE GENOMIC DNA]</scope>
    <source>
        <strain evidence="7 8">YOKOZUNA-1</strain>
    </source>
</reference>
<dbReference type="PANTHER" id="PTHR19850">
    <property type="entry name" value="GUANINE NUCLEOTIDE-BINDING PROTEIN BETA G PROTEIN BETA"/>
    <property type="match status" value="1"/>
</dbReference>
<dbReference type="PROSITE" id="PS50082">
    <property type="entry name" value="WD_REPEATS_2"/>
    <property type="match status" value="5"/>
</dbReference>
<dbReference type="PROSITE" id="PS00678">
    <property type="entry name" value="WD_REPEATS_1"/>
    <property type="match status" value="1"/>
</dbReference>
<evidence type="ECO:0000313" key="8">
    <source>
        <dbReference type="Proteomes" id="UP000186922"/>
    </source>
</evidence>
<comment type="similarity">
    <text evidence="1">Belongs to the WD repeat G protein beta family.</text>
</comment>
<evidence type="ECO:0000256" key="3">
    <source>
        <dbReference type="ARBA" id="ARBA00022737"/>
    </source>
</evidence>
<feature type="repeat" description="WD" evidence="5">
    <location>
        <begin position="160"/>
        <end position="201"/>
    </location>
</feature>
<dbReference type="InterPro" id="IPR015943">
    <property type="entry name" value="WD40/YVTN_repeat-like_dom_sf"/>
</dbReference>
<dbReference type="SUPFAM" id="SSF50978">
    <property type="entry name" value="WD40 repeat-like"/>
    <property type="match status" value="1"/>
</dbReference>
<protein>
    <submittedName>
        <fullName evidence="7">Uncharacterized protein</fullName>
    </submittedName>
</protein>
<evidence type="ECO:0000256" key="6">
    <source>
        <dbReference type="SAM" id="MobiDB-lite"/>
    </source>
</evidence>
<dbReference type="PRINTS" id="PR00320">
    <property type="entry name" value="GPROTEINBRPT"/>
</dbReference>
<dbReference type="PROSITE" id="PS50294">
    <property type="entry name" value="WD_REPEATS_REGION"/>
    <property type="match status" value="4"/>
</dbReference>
<accession>A0A1D1V7B7</accession>
<proteinExistence type="inferred from homology"/>
<dbReference type="SMART" id="SM00320">
    <property type="entry name" value="WD40"/>
    <property type="match status" value="7"/>
</dbReference>
<feature type="repeat" description="WD" evidence="5">
    <location>
        <begin position="245"/>
        <end position="286"/>
    </location>
</feature>
<keyword evidence="8" id="KW-1185">Reference proteome</keyword>
<feature type="repeat" description="WD" evidence="5">
    <location>
        <begin position="331"/>
        <end position="363"/>
    </location>
</feature>
<dbReference type="OrthoDB" id="10255630at2759"/>
<keyword evidence="2 5" id="KW-0853">WD repeat</keyword>
<evidence type="ECO:0000256" key="2">
    <source>
        <dbReference type="ARBA" id="ARBA00022574"/>
    </source>
</evidence>
<dbReference type="PRINTS" id="PR00319">
    <property type="entry name" value="GPROTEINB"/>
</dbReference>
<dbReference type="InterPro" id="IPR019775">
    <property type="entry name" value="WD40_repeat_CS"/>
</dbReference>
<keyword evidence="4" id="KW-0807">Transducer</keyword>
<dbReference type="GO" id="GO:0007165">
    <property type="term" value="P:signal transduction"/>
    <property type="evidence" value="ECO:0007669"/>
    <property type="project" value="UniProtKB-KW"/>
</dbReference>
<comment type="caution">
    <text evidence="7">The sequence shown here is derived from an EMBL/GenBank/DDBJ whole genome shotgun (WGS) entry which is preliminary data.</text>
</comment>
<organism evidence="7 8">
    <name type="scientific">Ramazzottius varieornatus</name>
    <name type="common">Water bear</name>
    <name type="synonym">Tardigrade</name>
    <dbReference type="NCBI Taxonomy" id="947166"/>
    <lineage>
        <taxon>Eukaryota</taxon>
        <taxon>Metazoa</taxon>
        <taxon>Ecdysozoa</taxon>
        <taxon>Tardigrada</taxon>
        <taxon>Eutardigrada</taxon>
        <taxon>Parachela</taxon>
        <taxon>Hypsibioidea</taxon>
        <taxon>Ramazzottiidae</taxon>
        <taxon>Ramazzottius</taxon>
    </lineage>
</organism>
<dbReference type="Gene3D" id="2.130.10.10">
    <property type="entry name" value="YVTN repeat-like/Quinoprotein amine dehydrogenase"/>
    <property type="match status" value="1"/>
</dbReference>
<dbReference type="CDD" id="cd00200">
    <property type="entry name" value="WD40"/>
    <property type="match status" value="1"/>
</dbReference>
<gene>
    <name evidence="7" type="primary">RvY_08841-1</name>
    <name evidence="7" type="synonym">RvY_08841.1</name>
    <name evidence="7" type="ORF">RvY_08841</name>
</gene>
<sequence>MAASPRVEALTPTPSTPSPLPPADIDSLQAEIENLRKKLEDEKRKNNDVPLSKMAEKLDNVPPITWKPRRILKGHQSKVLCVDWSDDRRHLVSSSQDGKLIVWDGFSTNKEYAISMPTTWVMTCAYAPSGTMICAGGLDNKCSVFTLSVDEDASQRKKTVATHTSYLSGCKFAHSDQQILTSSGDCTCALWDVESAQIIQSFHGHERDVMAIDLCPSETATFVSGSSDQTARIWDLRNGECVQQFEGHVADVNSVRYYPSGEAFATGSDDGTARLFDVRAEREIACYGRDAILFGINAVDFSVSGRLLFGGYNDHIVNIWDSLKCERVGILYGHENRVSHLRVSPDGTALCTASWDQTIRIWA</sequence>